<dbReference type="PROSITE" id="PS50893">
    <property type="entry name" value="ABC_TRANSPORTER_2"/>
    <property type="match status" value="1"/>
</dbReference>
<evidence type="ECO:0000313" key="6">
    <source>
        <dbReference type="Proteomes" id="UP000198287"/>
    </source>
</evidence>
<sequence length="564" mass="63027">MSALNIVSATKSFSDKVVLQGVDIKVEKGTIYALLGPSGCGKTTLISCIVGIQQLHEGSIEILGKNVTNFKNGIPGSLIGYMPQEASLTGSLTIMETFTYYGSLNGVPSHEIISKVETLRTIMNLPNLNSRTNQISGGEQRRVSLCVALLHDPEILLLDEPTTGIDPLLRERIWDYLRLLVESKGTTVFVTTHYVHETRQCKQIGYLRDGSMLVQDSPSMLLDKYGPNCNLNTASLDDVILHLCKIPRSLRTTPRKSTPAVKFSQVRKEPDLDQNVEILSFKSVKDDFINMSGEPIKQKFDPRLVSRKYAASKKYCVQVKALAIRNVIIYMRFISYPMLQLVVILINMLIGLYALGYNPKGLNLGAIMDNGQIHCDTNFAHQISSVYTIWPIEAVVWWYRPFCHCLPMTVTIRVLRSVITRGYALLGPSGCGKTTLISCIVGIQQLHEGRIEVFGKNVTNFKNGIPLNFIGYMPQDTSLTECLTIMETFTYYGTLHCIPSHEILSRVETLKNVMNLPNVNRTIKQISGGEQRRVSLCVALLHDPEILLLDEPTTGIDPVLRERY</sequence>
<feature type="transmembrane region" description="Helical" evidence="3">
    <location>
        <begin position="333"/>
        <end position="355"/>
    </location>
</feature>
<accession>A0A226CXA4</accession>
<dbReference type="InterPro" id="IPR003439">
    <property type="entry name" value="ABC_transporter-like_ATP-bd"/>
</dbReference>
<evidence type="ECO:0000313" key="5">
    <source>
        <dbReference type="EMBL" id="OXA37599.1"/>
    </source>
</evidence>
<reference evidence="5 6" key="1">
    <citation type="submission" date="2015-12" db="EMBL/GenBank/DDBJ databases">
        <title>The genome of Folsomia candida.</title>
        <authorList>
            <person name="Faddeeva A."/>
            <person name="Derks M.F."/>
            <person name="Anvar Y."/>
            <person name="Smit S."/>
            <person name="Van Straalen N."/>
            <person name="Roelofs D."/>
        </authorList>
    </citation>
    <scope>NUCLEOTIDE SEQUENCE [LARGE SCALE GENOMIC DNA]</scope>
    <source>
        <strain evidence="5 6">VU population</strain>
        <tissue evidence="5">Whole body</tissue>
    </source>
</reference>
<dbReference type="EMBL" id="LNIX01000055">
    <property type="protein sequence ID" value="OXA37599.1"/>
    <property type="molecule type" value="Genomic_DNA"/>
</dbReference>
<dbReference type="AlphaFoldDB" id="A0A226CXA4"/>
<keyword evidence="3" id="KW-0812">Transmembrane</keyword>
<dbReference type="GO" id="GO:0005524">
    <property type="term" value="F:ATP binding"/>
    <property type="evidence" value="ECO:0007669"/>
    <property type="project" value="UniProtKB-KW"/>
</dbReference>
<dbReference type="OrthoDB" id="6512918at2759"/>
<dbReference type="SMART" id="SM00382">
    <property type="entry name" value="AAA"/>
    <property type="match status" value="1"/>
</dbReference>
<name>A0A226CXA4_FOLCA</name>
<protein>
    <submittedName>
        <fullName evidence="5">ABC transporter G family member 23</fullName>
    </submittedName>
</protein>
<keyword evidence="1" id="KW-0547">Nucleotide-binding</keyword>
<organism evidence="5 6">
    <name type="scientific">Folsomia candida</name>
    <name type="common">Springtail</name>
    <dbReference type="NCBI Taxonomy" id="158441"/>
    <lineage>
        <taxon>Eukaryota</taxon>
        <taxon>Metazoa</taxon>
        <taxon>Ecdysozoa</taxon>
        <taxon>Arthropoda</taxon>
        <taxon>Hexapoda</taxon>
        <taxon>Collembola</taxon>
        <taxon>Entomobryomorpha</taxon>
        <taxon>Isotomoidea</taxon>
        <taxon>Isotomidae</taxon>
        <taxon>Proisotominae</taxon>
        <taxon>Folsomia</taxon>
    </lineage>
</organism>
<comment type="caution">
    <text evidence="5">The sequence shown here is derived from an EMBL/GenBank/DDBJ whole genome shotgun (WGS) entry which is preliminary data.</text>
</comment>
<proteinExistence type="predicted"/>
<dbReference type="Gene3D" id="3.40.50.300">
    <property type="entry name" value="P-loop containing nucleotide triphosphate hydrolases"/>
    <property type="match status" value="2"/>
</dbReference>
<keyword evidence="2" id="KW-0067">ATP-binding</keyword>
<keyword evidence="3" id="KW-1133">Transmembrane helix</keyword>
<dbReference type="PROSITE" id="PS00211">
    <property type="entry name" value="ABC_TRANSPORTER_1"/>
    <property type="match status" value="1"/>
</dbReference>
<gene>
    <name evidence="5" type="ORF">Fcan01_27673</name>
</gene>
<evidence type="ECO:0000259" key="4">
    <source>
        <dbReference type="PROSITE" id="PS50893"/>
    </source>
</evidence>
<evidence type="ECO:0000256" key="2">
    <source>
        <dbReference type="ARBA" id="ARBA00022840"/>
    </source>
</evidence>
<dbReference type="PANTHER" id="PTHR43038">
    <property type="entry name" value="ATP-BINDING CASSETTE, SUB-FAMILY H, MEMBER 1"/>
    <property type="match status" value="1"/>
</dbReference>
<dbReference type="Pfam" id="PF00005">
    <property type="entry name" value="ABC_tran"/>
    <property type="match status" value="2"/>
</dbReference>
<dbReference type="InterPro" id="IPR003593">
    <property type="entry name" value="AAA+_ATPase"/>
</dbReference>
<dbReference type="PANTHER" id="PTHR43038:SF3">
    <property type="entry name" value="ABC TRANSPORTER G FAMILY MEMBER 20 ISOFORM X1"/>
    <property type="match status" value="1"/>
</dbReference>
<dbReference type="Proteomes" id="UP000198287">
    <property type="component" value="Unassembled WGS sequence"/>
</dbReference>
<dbReference type="InterPro" id="IPR027417">
    <property type="entry name" value="P-loop_NTPase"/>
</dbReference>
<feature type="domain" description="ABC transporter" evidence="4">
    <location>
        <begin position="4"/>
        <end position="234"/>
    </location>
</feature>
<evidence type="ECO:0000256" key="1">
    <source>
        <dbReference type="ARBA" id="ARBA00022741"/>
    </source>
</evidence>
<dbReference type="CDD" id="cd03230">
    <property type="entry name" value="ABC_DR_subfamily_A"/>
    <property type="match status" value="1"/>
</dbReference>
<keyword evidence="3" id="KW-0472">Membrane</keyword>
<evidence type="ECO:0000256" key="3">
    <source>
        <dbReference type="SAM" id="Phobius"/>
    </source>
</evidence>
<dbReference type="InterPro" id="IPR017871">
    <property type="entry name" value="ABC_transporter-like_CS"/>
</dbReference>
<dbReference type="OMA" id="CHRITIQ"/>
<keyword evidence="6" id="KW-1185">Reference proteome</keyword>
<dbReference type="SUPFAM" id="SSF52540">
    <property type="entry name" value="P-loop containing nucleoside triphosphate hydrolases"/>
    <property type="match status" value="2"/>
</dbReference>
<dbReference type="GO" id="GO:0016887">
    <property type="term" value="F:ATP hydrolysis activity"/>
    <property type="evidence" value="ECO:0007669"/>
    <property type="project" value="InterPro"/>
</dbReference>